<dbReference type="PANTHER" id="PTHR30569">
    <property type="entry name" value="CYTOSINE TRANSPORTER CODB"/>
    <property type="match status" value="1"/>
</dbReference>
<name>A0A838CLP2_9BACI</name>
<keyword evidence="5 6" id="KW-0472">Membrane</keyword>
<feature type="transmembrane region" description="Helical" evidence="6">
    <location>
        <begin position="126"/>
        <end position="148"/>
    </location>
</feature>
<feature type="transmembrane region" description="Helical" evidence="6">
    <location>
        <begin position="68"/>
        <end position="91"/>
    </location>
</feature>
<feature type="transmembrane region" description="Helical" evidence="6">
    <location>
        <begin position="298"/>
        <end position="326"/>
    </location>
</feature>
<keyword evidence="8" id="KW-1185">Reference proteome</keyword>
<dbReference type="GO" id="GO:0015209">
    <property type="term" value="F:cytosine transmembrane transporter activity"/>
    <property type="evidence" value="ECO:0007669"/>
    <property type="project" value="InterPro"/>
</dbReference>
<evidence type="ECO:0000313" key="7">
    <source>
        <dbReference type="EMBL" id="MBA2173332.1"/>
    </source>
</evidence>
<evidence type="ECO:0000256" key="3">
    <source>
        <dbReference type="ARBA" id="ARBA00022692"/>
    </source>
</evidence>
<dbReference type="AlphaFoldDB" id="A0A838CLP2"/>
<comment type="similarity">
    <text evidence="2">Belongs to the purine-cytosine permease (2.A.39) family.</text>
</comment>
<feature type="transmembrane region" description="Helical" evidence="6">
    <location>
        <begin position="361"/>
        <end position="382"/>
    </location>
</feature>
<dbReference type="EMBL" id="JACEFG010000001">
    <property type="protein sequence ID" value="MBA2173332.1"/>
    <property type="molecule type" value="Genomic_DNA"/>
</dbReference>
<sequence>MNAAERTCNLMRATSRKTMIETIGLESVPKEQQNTPWYRFAIIQIAIAANAGNFLVPALAVLEGGLSFWAGVISTCIGALLGFLCVSYLSLPGARLGIPAQYSIRTMLGVQGTRYLSSPIRSITSLYWFSVQTIGGTYVIQQLILRISGRELPFLLFSIPLSILMVVIAIIGFDAVKKATTYFLPLLLLGEGTMLYLYFTTNEGIGSWLTLSPAPIEISWPSFFFFSSLAFVQYVSGVSASADMTRYAKTPSHGFWGLLVGNGIGFFITAFIGCASAYLFQDINPYVSSSNQTQSPIFISIITLTAIVSMVSINISNAYTGGYSLLNTFSRLSRVQSAVLFGGVGVLLSGFPELVTEAESYISMLGGLIIPISAVITSDYLIVKRLYLNDRALSQLTKTSSINPWAMIYIIVGGVVYFSLPDEWSPGFLTFLVIFITYPIVMKNKTWGD</sequence>
<accession>A0A838CLP2</accession>
<keyword evidence="4 6" id="KW-1133">Transmembrane helix</keyword>
<organism evidence="7 8">
    <name type="scientific">Halobacillus locisalis</name>
    <dbReference type="NCBI Taxonomy" id="220753"/>
    <lineage>
        <taxon>Bacteria</taxon>
        <taxon>Bacillati</taxon>
        <taxon>Bacillota</taxon>
        <taxon>Bacilli</taxon>
        <taxon>Bacillales</taxon>
        <taxon>Bacillaceae</taxon>
        <taxon>Halobacillus</taxon>
    </lineage>
</organism>
<evidence type="ECO:0000256" key="2">
    <source>
        <dbReference type="ARBA" id="ARBA00008974"/>
    </source>
</evidence>
<protein>
    <submittedName>
        <fullName evidence="7">Cytosine permease</fullName>
    </submittedName>
</protein>
<feature type="transmembrane region" description="Helical" evidence="6">
    <location>
        <begin position="219"/>
        <end position="242"/>
    </location>
</feature>
<feature type="transmembrane region" description="Helical" evidence="6">
    <location>
        <begin position="254"/>
        <end position="278"/>
    </location>
</feature>
<dbReference type="GO" id="GO:0005886">
    <property type="term" value="C:plasma membrane"/>
    <property type="evidence" value="ECO:0007669"/>
    <property type="project" value="TreeGrafter"/>
</dbReference>
<evidence type="ECO:0000256" key="5">
    <source>
        <dbReference type="ARBA" id="ARBA00023136"/>
    </source>
</evidence>
<feature type="transmembrane region" description="Helical" evidence="6">
    <location>
        <begin position="154"/>
        <end position="173"/>
    </location>
</feature>
<feature type="transmembrane region" description="Helical" evidence="6">
    <location>
        <begin position="338"/>
        <end position="355"/>
    </location>
</feature>
<comment type="subcellular location">
    <subcellularLocation>
        <location evidence="1">Membrane</location>
        <topology evidence="1">Multi-pass membrane protein</topology>
    </subcellularLocation>
</comment>
<dbReference type="Gene3D" id="1.10.4160.10">
    <property type="entry name" value="Hydantoin permease"/>
    <property type="match status" value="1"/>
</dbReference>
<evidence type="ECO:0000313" key="8">
    <source>
        <dbReference type="Proteomes" id="UP000571017"/>
    </source>
</evidence>
<reference evidence="7 8" key="1">
    <citation type="journal article" date="2004" name="Extremophiles">
        <title>Halobacillus locisalis sp. nov., a halophilic bacterium isolated from a marine solar saltern of the Yellow Sea in Korea.</title>
        <authorList>
            <person name="Yoon J.H."/>
            <person name="Kang K.H."/>
            <person name="Oh T.K."/>
            <person name="Park Y.H."/>
        </authorList>
    </citation>
    <scope>NUCLEOTIDE SEQUENCE [LARGE SCALE GENOMIC DNA]</scope>
    <source>
        <strain evidence="7 8">KCTC 3788</strain>
    </source>
</reference>
<evidence type="ECO:0000256" key="6">
    <source>
        <dbReference type="SAM" id="Phobius"/>
    </source>
</evidence>
<evidence type="ECO:0000256" key="1">
    <source>
        <dbReference type="ARBA" id="ARBA00004141"/>
    </source>
</evidence>
<dbReference type="Pfam" id="PF02133">
    <property type="entry name" value="Transp_cyt_pur"/>
    <property type="match status" value="1"/>
</dbReference>
<gene>
    <name evidence="7" type="ORF">H0266_00305</name>
</gene>
<dbReference type="PANTHER" id="PTHR30569:SF0">
    <property type="entry name" value="CYTOSINE PERMEASE"/>
    <property type="match status" value="1"/>
</dbReference>
<dbReference type="Proteomes" id="UP000571017">
    <property type="component" value="Unassembled WGS sequence"/>
</dbReference>
<feature type="transmembrane region" description="Helical" evidence="6">
    <location>
        <begin position="180"/>
        <end position="199"/>
    </location>
</feature>
<keyword evidence="3 6" id="KW-0812">Transmembrane</keyword>
<comment type="caution">
    <text evidence="7">The sequence shown here is derived from an EMBL/GenBank/DDBJ whole genome shotgun (WGS) entry which is preliminary data.</text>
</comment>
<dbReference type="InterPro" id="IPR001248">
    <property type="entry name" value="Pur-cyt_permease"/>
</dbReference>
<feature type="transmembrane region" description="Helical" evidence="6">
    <location>
        <begin position="402"/>
        <end position="418"/>
    </location>
</feature>
<proteinExistence type="inferred from homology"/>
<feature type="transmembrane region" description="Helical" evidence="6">
    <location>
        <begin position="424"/>
        <end position="441"/>
    </location>
</feature>
<evidence type="ECO:0000256" key="4">
    <source>
        <dbReference type="ARBA" id="ARBA00022989"/>
    </source>
</evidence>
<dbReference type="InterPro" id="IPR030191">
    <property type="entry name" value="CodB"/>
</dbReference>
<feature type="transmembrane region" description="Helical" evidence="6">
    <location>
        <begin position="40"/>
        <end position="62"/>
    </location>
</feature>